<sequence length="106" mass="12065">MDQRIKKLINQNAQAIQDSFPGRRYDIQARIAEEFDQLNGHRVRVELIAISPDRQQIMVREAKKKADESIKSAFTSLKSKLRRLGLKRPQQHTTPPVASTVPATST</sequence>
<reference evidence="2" key="1">
    <citation type="submission" date="2017-08" db="EMBL/GenBank/DDBJ databases">
        <authorList>
            <person name="Imhoff J.F."/>
            <person name="Rahn T."/>
            <person name="Kuenzel S."/>
            <person name="Neulinger S.C."/>
        </authorList>
    </citation>
    <scope>NUCLEOTIDE SEQUENCE</scope>
    <source>
        <strain evidence="2">DSM 11080</strain>
    </source>
</reference>
<protein>
    <recommendedName>
        <fullName evidence="4">Sigma 54 modulation protein / S30EA ribosomal protein</fullName>
    </recommendedName>
</protein>
<keyword evidence="3" id="KW-1185">Reference proteome</keyword>
<accession>A0AAJ0XA10</accession>
<evidence type="ECO:0000313" key="2">
    <source>
        <dbReference type="EMBL" id="MBK1705321.1"/>
    </source>
</evidence>
<reference evidence="2" key="2">
    <citation type="journal article" date="2020" name="Microorganisms">
        <title>Osmotic Adaptation and Compatible Solute Biosynthesis of Phototrophic Bacteria as Revealed from Genome Analyses.</title>
        <authorList>
            <person name="Imhoff J.F."/>
            <person name="Rahn T."/>
            <person name="Kunzel S."/>
            <person name="Keller A."/>
            <person name="Neulinger S.C."/>
        </authorList>
    </citation>
    <scope>NUCLEOTIDE SEQUENCE</scope>
    <source>
        <strain evidence="2">DSM 11080</strain>
    </source>
</reference>
<feature type="compositionally biased region" description="Low complexity" evidence="1">
    <location>
        <begin position="93"/>
        <end position="106"/>
    </location>
</feature>
<evidence type="ECO:0008006" key="4">
    <source>
        <dbReference type="Google" id="ProtNLM"/>
    </source>
</evidence>
<dbReference type="Proteomes" id="UP001296776">
    <property type="component" value="Unassembled WGS sequence"/>
</dbReference>
<gene>
    <name evidence="2" type="ORF">CKO40_12385</name>
</gene>
<evidence type="ECO:0000256" key="1">
    <source>
        <dbReference type="SAM" id="MobiDB-lite"/>
    </source>
</evidence>
<name>A0AAJ0XA10_9GAMM</name>
<feature type="region of interest" description="Disordered" evidence="1">
    <location>
        <begin position="85"/>
        <end position="106"/>
    </location>
</feature>
<evidence type="ECO:0000313" key="3">
    <source>
        <dbReference type="Proteomes" id="UP001296776"/>
    </source>
</evidence>
<comment type="caution">
    <text evidence="2">The sequence shown here is derived from an EMBL/GenBank/DDBJ whole genome shotgun (WGS) entry which is preliminary data.</text>
</comment>
<dbReference type="EMBL" id="NRSJ01000021">
    <property type="protein sequence ID" value="MBK1705321.1"/>
    <property type="molecule type" value="Genomic_DNA"/>
</dbReference>
<organism evidence="2 3">
    <name type="scientific">Halochromatium glycolicum</name>
    <dbReference type="NCBI Taxonomy" id="85075"/>
    <lineage>
        <taxon>Bacteria</taxon>
        <taxon>Pseudomonadati</taxon>
        <taxon>Pseudomonadota</taxon>
        <taxon>Gammaproteobacteria</taxon>
        <taxon>Chromatiales</taxon>
        <taxon>Chromatiaceae</taxon>
        <taxon>Halochromatium</taxon>
    </lineage>
</organism>
<dbReference type="AlphaFoldDB" id="A0AAJ0XA10"/>
<proteinExistence type="predicted"/>